<dbReference type="GO" id="GO:0017004">
    <property type="term" value="P:cytochrome complex assembly"/>
    <property type="evidence" value="ECO:0007669"/>
    <property type="project" value="UniProtKB-KW"/>
</dbReference>
<evidence type="ECO:0000259" key="7">
    <source>
        <dbReference type="Pfam" id="PF05140"/>
    </source>
</evidence>
<dbReference type="Proteomes" id="UP000223071">
    <property type="component" value="Unassembled WGS sequence"/>
</dbReference>
<dbReference type="PANTHER" id="PTHR31566">
    <property type="entry name" value="CYTOCHROME C BIOGENESIS PROTEIN CCS1, CHLOROPLASTIC"/>
    <property type="match status" value="1"/>
</dbReference>
<accession>A0A2A9HE98</accession>
<protein>
    <submittedName>
        <fullName evidence="8">Cytochrome c biogenesis protein ResB</fullName>
    </submittedName>
</protein>
<evidence type="ECO:0000256" key="4">
    <source>
        <dbReference type="ARBA" id="ARBA00022989"/>
    </source>
</evidence>
<evidence type="ECO:0000256" key="3">
    <source>
        <dbReference type="ARBA" id="ARBA00022748"/>
    </source>
</evidence>
<evidence type="ECO:0000256" key="1">
    <source>
        <dbReference type="ARBA" id="ARBA00004141"/>
    </source>
</evidence>
<feature type="transmembrane region" description="Helical" evidence="6">
    <location>
        <begin position="189"/>
        <end position="210"/>
    </location>
</feature>
<proteinExistence type="predicted"/>
<dbReference type="InterPro" id="IPR007816">
    <property type="entry name" value="ResB-like_domain"/>
</dbReference>
<dbReference type="EMBL" id="PDJQ01000001">
    <property type="protein sequence ID" value="PFG73129.1"/>
    <property type="molecule type" value="Genomic_DNA"/>
</dbReference>
<name>A0A2A9HE98_TEPT2</name>
<keyword evidence="3" id="KW-0201">Cytochrome c-type biogenesis</keyword>
<keyword evidence="4 6" id="KW-1133">Transmembrane helix</keyword>
<evidence type="ECO:0000313" key="8">
    <source>
        <dbReference type="EMBL" id="PFG73129.1"/>
    </source>
</evidence>
<dbReference type="GO" id="GO:0016020">
    <property type="term" value="C:membrane"/>
    <property type="evidence" value="ECO:0007669"/>
    <property type="project" value="UniProtKB-SubCell"/>
</dbReference>
<reference evidence="8 9" key="1">
    <citation type="submission" date="2017-09" db="EMBL/GenBank/DDBJ databases">
        <title>Sequencing the genomes of two abundant thermophiles in Great Basin hot springs: Thermocrinis jamiesonii and novel Chloroflexi Thermoflexus hugenholtzii.</title>
        <authorList>
            <person name="Hedlund B."/>
        </authorList>
    </citation>
    <scope>NUCLEOTIDE SEQUENCE [LARGE SCALE GENOMIC DNA]</scope>
    <source>
        <strain evidence="8 9">G233</strain>
    </source>
</reference>
<feature type="domain" description="ResB-like" evidence="7">
    <location>
        <begin position="31"/>
        <end position="541"/>
    </location>
</feature>
<sequence length="569" mass="62337">MSAAPRATSASTLQPSGLDPLRWAWQLLTNVKFALLLVGLAGVAGLIGTILPQMPGPMRGNPAARSAWLELQRSQYGPLTGLFDRLGFFEVFHTAWFNGLWFLIIVAVTVCTVSRLRPTIRAVRNPPKRVPDAYFERAHHRADFSHPGGADAVERLLRQRRYTVQRVREEPGAVYLFADRYPWSQYGTFLSHLALLMLLLGGMLTVFAGFDRTMVIAETTPAAPVFAQAGPNQLFIKMIDANRGLDADGNIIDYHSIIEVRRGDETVRCKTTVNDPCSAFGYKVHQAAWFDDIARIRITAPSGQVLYDDILDFEGRTAVIPVLRVTNAAGQVLIAQQLPQMATDPGLDPADRRDDTALALLVFPSAPAAENLVSYAVAWQFRDGRMVLTVTSPDFDPVVLRPGEEGQAGEFRIRFEGAAAIPATTVLDMPGATSDAGAVVQMPLGGDGRPYLMVSGIDDRNVILLQGQAVTTAAGYTYLFQGRVEASGVSVRRDPGDTFIWVAVAMAMVGLGITFYVPRRRLWVKVTPSRTYMAGIAEKTTRFSRELRLMGRDLGARDALQAGDTDPDR</sequence>
<comment type="caution">
    <text evidence="8">The sequence shown here is derived from an EMBL/GenBank/DDBJ whole genome shotgun (WGS) entry which is preliminary data.</text>
</comment>
<feature type="transmembrane region" description="Helical" evidence="6">
    <location>
        <begin position="95"/>
        <end position="116"/>
    </location>
</feature>
<dbReference type="RefSeq" id="WP_098502605.1">
    <property type="nucleotide sequence ID" value="NZ_PDJQ01000001.1"/>
</dbReference>
<dbReference type="PANTHER" id="PTHR31566:SF0">
    <property type="entry name" value="CYTOCHROME C BIOGENESIS PROTEIN CCS1, CHLOROPLASTIC"/>
    <property type="match status" value="1"/>
</dbReference>
<dbReference type="Pfam" id="PF05140">
    <property type="entry name" value="ResB"/>
    <property type="match status" value="1"/>
</dbReference>
<keyword evidence="9" id="KW-1185">Reference proteome</keyword>
<evidence type="ECO:0000256" key="6">
    <source>
        <dbReference type="SAM" id="Phobius"/>
    </source>
</evidence>
<keyword evidence="2 6" id="KW-0812">Transmembrane</keyword>
<evidence type="ECO:0000256" key="2">
    <source>
        <dbReference type="ARBA" id="ARBA00022692"/>
    </source>
</evidence>
<comment type="subcellular location">
    <subcellularLocation>
        <location evidence="1">Membrane</location>
        <topology evidence="1">Multi-pass membrane protein</topology>
    </subcellularLocation>
</comment>
<feature type="transmembrane region" description="Helical" evidence="6">
    <location>
        <begin position="31"/>
        <end position="51"/>
    </location>
</feature>
<gene>
    <name evidence="8" type="ORF">A9A59_0323</name>
</gene>
<dbReference type="AlphaFoldDB" id="A0A2A9HE98"/>
<feature type="transmembrane region" description="Helical" evidence="6">
    <location>
        <begin position="499"/>
        <end position="517"/>
    </location>
</feature>
<organism evidence="8 9">
    <name type="scientific">Tepidiforma thermophila (strain KCTC 52669 / CGMCC 1.13589 / G233)</name>
    <dbReference type="NCBI Taxonomy" id="2761530"/>
    <lineage>
        <taxon>Bacteria</taxon>
        <taxon>Bacillati</taxon>
        <taxon>Chloroflexota</taxon>
        <taxon>Tepidiformia</taxon>
        <taxon>Tepidiformales</taxon>
        <taxon>Tepidiformaceae</taxon>
        <taxon>Tepidiforma</taxon>
    </lineage>
</organism>
<evidence type="ECO:0000313" key="9">
    <source>
        <dbReference type="Proteomes" id="UP000223071"/>
    </source>
</evidence>
<keyword evidence="5 6" id="KW-0472">Membrane</keyword>
<dbReference type="InterPro" id="IPR023494">
    <property type="entry name" value="Cyt_c_bgen_Ccs1/CcsB/ResB"/>
</dbReference>
<evidence type="ECO:0000256" key="5">
    <source>
        <dbReference type="ARBA" id="ARBA00023136"/>
    </source>
</evidence>